<accession>A0A0K0Y5M2</accession>
<keyword evidence="2" id="KW-1185">Reference proteome</keyword>
<name>A0A0K0Y5M2_9RHOB</name>
<evidence type="ECO:0000313" key="1">
    <source>
        <dbReference type="EMBL" id="AKS46191.1"/>
    </source>
</evidence>
<dbReference type="KEGG" id="otm:OSB_16420"/>
<reference evidence="1 2" key="1">
    <citation type="journal article" date="2015" name="Genome Announc.">
        <title>Closed Genome Sequence of Octadecabacter temperatus SB1, the First Mesophilic Species of the Genus Octadecabacter.</title>
        <authorList>
            <person name="Voget S."/>
            <person name="Billerbeck S."/>
            <person name="Simon M."/>
            <person name="Daniel R."/>
        </authorList>
    </citation>
    <scope>NUCLEOTIDE SEQUENCE [LARGE SCALE GENOMIC DNA]</scope>
    <source>
        <strain evidence="1 2">SB1</strain>
    </source>
</reference>
<dbReference type="RefSeq" id="WP_049834506.1">
    <property type="nucleotide sequence ID" value="NZ_CP012160.1"/>
</dbReference>
<dbReference type="Proteomes" id="UP000067444">
    <property type="component" value="Chromosome"/>
</dbReference>
<proteinExistence type="predicted"/>
<dbReference type="OrthoDB" id="7724709at2"/>
<dbReference type="EMBL" id="CP012160">
    <property type="protein sequence ID" value="AKS46191.1"/>
    <property type="molecule type" value="Genomic_DNA"/>
</dbReference>
<gene>
    <name evidence="1" type="ORF">OSB_16420</name>
</gene>
<sequence length="153" mass="16054">MRWTVLGIALVIAGCTEMPVSTPPSAPGFAPEGAKQAYFEDYPDSLFFAAAAVCNGPGQSVVQPSANEVRCESLPDPESAAAIILQFNGTVEALPKFVISFSGQSTSEGYLVTADNYIRVPQRSGGAQQVRFPNLSVQEEMSALLSAAGGRPL</sequence>
<dbReference type="PATRIC" id="fig|1458307.3.peg.1656"/>
<evidence type="ECO:0000313" key="2">
    <source>
        <dbReference type="Proteomes" id="UP000067444"/>
    </source>
</evidence>
<dbReference type="AlphaFoldDB" id="A0A0K0Y5M2"/>
<protein>
    <submittedName>
        <fullName evidence="1">Uncharacterized protein</fullName>
    </submittedName>
</protein>
<dbReference type="PROSITE" id="PS51257">
    <property type="entry name" value="PROKAR_LIPOPROTEIN"/>
    <property type="match status" value="1"/>
</dbReference>
<organism evidence="1 2">
    <name type="scientific">Octadecabacter temperatus</name>
    <dbReference type="NCBI Taxonomy" id="1458307"/>
    <lineage>
        <taxon>Bacteria</taxon>
        <taxon>Pseudomonadati</taxon>
        <taxon>Pseudomonadota</taxon>
        <taxon>Alphaproteobacteria</taxon>
        <taxon>Rhodobacterales</taxon>
        <taxon>Roseobacteraceae</taxon>
        <taxon>Octadecabacter</taxon>
    </lineage>
</organism>